<evidence type="ECO:0000313" key="5">
    <source>
        <dbReference type="Proteomes" id="UP000263642"/>
    </source>
</evidence>
<evidence type="ECO:0000313" key="6">
    <source>
        <dbReference type="Proteomes" id="UP000322887"/>
    </source>
</evidence>
<dbReference type="Pfam" id="PF13490">
    <property type="entry name" value="zf-HC2"/>
    <property type="match status" value="1"/>
</dbReference>
<keyword evidence="1" id="KW-0472">Membrane</keyword>
<proteinExistence type="predicted"/>
<reference evidence="3 5" key="1">
    <citation type="journal article" date="2018" name="Nat. Biotechnol.">
        <title>A standardized bacterial taxonomy based on genome phylogeny substantially revises the tree of life.</title>
        <authorList>
            <person name="Parks D.H."/>
            <person name="Chuvochina M."/>
            <person name="Waite D.W."/>
            <person name="Rinke C."/>
            <person name="Skarshewski A."/>
            <person name="Chaumeil P.A."/>
            <person name="Hugenholtz P."/>
        </authorList>
    </citation>
    <scope>NUCLEOTIDE SEQUENCE [LARGE SCALE GENOMIC DNA]</scope>
    <source>
        <strain evidence="3">UBA9375</strain>
    </source>
</reference>
<dbReference type="Gene3D" id="1.10.10.1320">
    <property type="entry name" value="Anti-sigma factor, zinc-finger domain"/>
    <property type="match status" value="1"/>
</dbReference>
<evidence type="ECO:0000256" key="1">
    <source>
        <dbReference type="SAM" id="Phobius"/>
    </source>
</evidence>
<dbReference type="RefSeq" id="WP_002644981.1">
    <property type="nucleotide sequence ID" value="NZ_CAXBMG010000012.1"/>
</dbReference>
<keyword evidence="1" id="KW-0812">Transmembrane</keyword>
<evidence type="ECO:0000313" key="4">
    <source>
        <dbReference type="EMBL" id="QEG20107.1"/>
    </source>
</evidence>
<accession>A0A3D3RCU4</accession>
<dbReference type="GeneID" id="98650423"/>
<keyword evidence="1" id="KW-1133">Transmembrane helix</keyword>
<dbReference type="EMBL" id="CP042910">
    <property type="protein sequence ID" value="QEG20107.1"/>
    <property type="molecule type" value="Genomic_DNA"/>
</dbReference>
<dbReference type="AlphaFoldDB" id="A0A3D3RCU4"/>
<gene>
    <name evidence="3" type="ORF">DIT97_26690</name>
    <name evidence="4" type="ORF">GmarT_60160</name>
</gene>
<protein>
    <submittedName>
        <fullName evidence="3">Zf-HC2 domain-containing protein</fullName>
    </submittedName>
</protein>
<feature type="domain" description="Putative zinc-finger" evidence="2">
    <location>
        <begin position="87"/>
        <end position="121"/>
    </location>
</feature>
<sequence>MNKNNPTPSSIDTETEWRDCAPGDLCQFVSAMKKRKQISHLITGAEILTVCLVVGLIGFVGMYQISGSAGSSGDQIAGKKMPGGINCQQALDYANDYLAHQLDQHTEQQMQVHLAHCPKCQKKVDEIEANMHNNPAQLKAARQKQADWEAYVLALND</sequence>
<feature type="transmembrane region" description="Helical" evidence="1">
    <location>
        <begin position="41"/>
        <end position="63"/>
    </location>
</feature>
<dbReference type="InterPro" id="IPR027383">
    <property type="entry name" value="Znf_put"/>
</dbReference>
<organism evidence="3 5">
    <name type="scientific">Gimesia maris</name>
    <dbReference type="NCBI Taxonomy" id="122"/>
    <lineage>
        <taxon>Bacteria</taxon>
        <taxon>Pseudomonadati</taxon>
        <taxon>Planctomycetota</taxon>
        <taxon>Planctomycetia</taxon>
        <taxon>Planctomycetales</taxon>
        <taxon>Planctomycetaceae</taxon>
        <taxon>Gimesia</taxon>
    </lineage>
</organism>
<dbReference type="EMBL" id="DQAY01000160">
    <property type="protein sequence ID" value="HCO26426.1"/>
    <property type="molecule type" value="Genomic_DNA"/>
</dbReference>
<dbReference type="Proteomes" id="UP000263642">
    <property type="component" value="Unassembled WGS sequence"/>
</dbReference>
<dbReference type="InterPro" id="IPR041916">
    <property type="entry name" value="Anti_sigma_zinc_sf"/>
</dbReference>
<reference evidence="4 6" key="2">
    <citation type="submission" date="2019-08" db="EMBL/GenBank/DDBJ databases">
        <title>Deep-cultivation of Planctomycetes and their phenomic and genomic characterization uncovers novel biology.</title>
        <authorList>
            <person name="Wiegand S."/>
            <person name="Jogler M."/>
            <person name="Boedeker C."/>
            <person name="Pinto D."/>
            <person name="Vollmers J."/>
            <person name="Rivas-Marin E."/>
            <person name="Kohn T."/>
            <person name="Peeters S.H."/>
            <person name="Heuer A."/>
            <person name="Rast P."/>
            <person name="Oberbeckmann S."/>
            <person name="Bunk B."/>
            <person name="Jeske O."/>
            <person name="Meyerdierks A."/>
            <person name="Storesund J.E."/>
            <person name="Kallscheuer N."/>
            <person name="Luecker S."/>
            <person name="Lage O.M."/>
            <person name="Pohl T."/>
            <person name="Merkel B.J."/>
            <person name="Hornburger P."/>
            <person name="Mueller R.-W."/>
            <person name="Bruemmer F."/>
            <person name="Labrenz M."/>
            <person name="Spormann A.M."/>
            <person name="Op den Camp H."/>
            <person name="Overmann J."/>
            <person name="Amann R."/>
            <person name="Jetten M.S.M."/>
            <person name="Mascher T."/>
            <person name="Medema M.H."/>
            <person name="Devos D.P."/>
            <person name="Kaster A.-K."/>
            <person name="Ovreas L."/>
            <person name="Rohde M."/>
            <person name="Galperin M.Y."/>
            <person name="Jogler C."/>
        </authorList>
    </citation>
    <scope>NUCLEOTIDE SEQUENCE [LARGE SCALE GENOMIC DNA]</scope>
    <source>
        <strain evidence="4 6">DSM 8797</strain>
    </source>
</reference>
<name>A0A3D3RCU4_9PLAN</name>
<dbReference type="Proteomes" id="UP000322887">
    <property type="component" value="Chromosome"/>
</dbReference>
<evidence type="ECO:0000259" key="2">
    <source>
        <dbReference type="Pfam" id="PF13490"/>
    </source>
</evidence>
<evidence type="ECO:0000313" key="3">
    <source>
        <dbReference type="EMBL" id="HCO26426.1"/>
    </source>
</evidence>
<keyword evidence="6" id="KW-1185">Reference proteome</keyword>